<dbReference type="Proteomes" id="UP000185604">
    <property type="component" value="Unassembled WGS sequence"/>
</dbReference>
<evidence type="ECO:0000313" key="2">
    <source>
        <dbReference type="EMBL" id="OLF95919.1"/>
    </source>
</evidence>
<evidence type="ECO:0000313" key="1">
    <source>
        <dbReference type="EMBL" id="MDE1450757.1"/>
    </source>
</evidence>
<dbReference type="RefSeq" id="WP_020453374.1">
    <property type="nucleotide sequence ID" value="NZ_AP023088.1"/>
</dbReference>
<dbReference type="AlphaFoldDB" id="A0A6I7TWJ1"/>
<dbReference type="InterPro" id="IPR046318">
    <property type="entry name" value="DUF5344"/>
</dbReference>
<organism evidence="2 4">
    <name type="scientific">Bacillus paralicheniformis</name>
    <dbReference type="NCBI Taxonomy" id="1648923"/>
    <lineage>
        <taxon>Bacteria</taxon>
        <taxon>Bacillati</taxon>
        <taxon>Bacillota</taxon>
        <taxon>Bacilli</taxon>
        <taxon>Bacillales</taxon>
        <taxon>Bacillaceae</taxon>
        <taxon>Bacillus</taxon>
    </lineage>
</organism>
<proteinExistence type="predicted"/>
<reference evidence="3 5" key="2">
    <citation type="submission" date="2019-06" db="EMBL/GenBank/DDBJ databases">
        <title>Genome sequence analysis of &gt;100 Bacillus licheniformis strains suggests intrinsic resistance to this species.</title>
        <authorList>
            <person name="Wels M."/>
            <person name="Siezen R.J."/>
            <person name="Johansen E."/>
            <person name="Stuer-Lauridsen B."/>
            <person name="Bjerre K."/>
            <person name="Nielsen B.K.K."/>
        </authorList>
    </citation>
    <scope>NUCLEOTIDE SEQUENCE [LARGE SCALE GENOMIC DNA]</scope>
    <source>
        <strain evidence="3 5">BAC-15381</strain>
    </source>
</reference>
<evidence type="ECO:0000313" key="5">
    <source>
        <dbReference type="Proteomes" id="UP000429980"/>
    </source>
</evidence>
<keyword evidence="5" id="KW-1185">Reference proteome</keyword>
<accession>A0A6I7TWJ1</accession>
<dbReference type="EMBL" id="NILF01000062">
    <property type="protein sequence ID" value="TWL35096.1"/>
    <property type="molecule type" value="Genomic_DNA"/>
</dbReference>
<reference evidence="2 4" key="1">
    <citation type="journal article" date="2016" name="Front. Microbiol.">
        <title>High-Level Heat Resistance of Spores of Bacillus amyloliquefaciens and Bacillus licheniformis Results from the Presence of a spoVA Operon in a Tn1546 Transposon.</title>
        <authorList>
            <person name="Berendsen E.M."/>
            <person name="Koning R.A."/>
            <person name="Boekhorst J."/>
            <person name="de Jong A."/>
            <person name="Kuipers O.P."/>
            <person name="Wells-Bennik M.H."/>
        </authorList>
    </citation>
    <scope>NUCLEOTIDE SEQUENCE [LARGE SCALE GENOMIC DNA]</scope>
    <source>
        <strain evidence="2 4">B4121</strain>
    </source>
</reference>
<reference evidence="1" key="3">
    <citation type="submission" date="2022-12" db="EMBL/GenBank/DDBJ databases">
        <title>Draft Genome Sequences of Bacillus licheniformis and Bacillus paralicheniformis strains isolated from Irish skim milk powders.</title>
        <authorList>
            <person name="Lourenco A."/>
            <person name="Li F."/>
            <person name="Geraldine D."/>
            <person name="Tobin J.T."/>
            <person name="Butler F."/>
            <person name="Jordan K."/>
            <person name="Obrien T."/>
        </authorList>
    </citation>
    <scope>NUCLEOTIDE SEQUENCE</scope>
    <source>
        <strain evidence="1">3370</strain>
    </source>
</reference>
<dbReference type="Proteomes" id="UP001216709">
    <property type="component" value="Unassembled WGS sequence"/>
</dbReference>
<name>A0A6I7TWJ1_9BACI</name>
<evidence type="ECO:0000313" key="4">
    <source>
        <dbReference type="Proteomes" id="UP000185604"/>
    </source>
</evidence>
<dbReference type="Pfam" id="PF17279">
    <property type="entry name" value="DUF5344"/>
    <property type="match status" value="1"/>
</dbReference>
<protein>
    <submittedName>
        <fullName evidence="1">YwqI/YxiC family protein</fullName>
    </submittedName>
</protein>
<dbReference type="EMBL" id="JARAFO010000001">
    <property type="protein sequence ID" value="MDE1450757.1"/>
    <property type="molecule type" value="Genomic_DNA"/>
</dbReference>
<gene>
    <name evidence="2" type="ORF">B4121_1481</name>
    <name evidence="3" type="ORF">CHCC15381_3539</name>
    <name evidence="1" type="ORF">PVN32_01065</name>
</gene>
<sequence length="89" mass="10106">MSKTIKLNHAAVMKQLEQVSSTLQAVSLKSPSAGALGRNNLDFTKKWLEREAEICNMVEQYKEAVRKNIEDTRSNVDTLKEQDEAIARR</sequence>
<dbReference type="Proteomes" id="UP000429980">
    <property type="component" value="Unassembled WGS sequence"/>
</dbReference>
<dbReference type="GeneID" id="56673745"/>
<dbReference type="EMBL" id="LKPO01000008">
    <property type="protein sequence ID" value="OLF95919.1"/>
    <property type="molecule type" value="Genomic_DNA"/>
</dbReference>
<evidence type="ECO:0000313" key="3">
    <source>
        <dbReference type="EMBL" id="TWL35096.1"/>
    </source>
</evidence>
<comment type="caution">
    <text evidence="2">The sequence shown here is derived from an EMBL/GenBank/DDBJ whole genome shotgun (WGS) entry which is preliminary data.</text>
</comment>